<gene>
    <name evidence="3" type="ORF">MESMUL_17610</name>
</gene>
<protein>
    <recommendedName>
        <fullName evidence="2">Peptidase C45 hydrolase domain-containing protein</fullName>
    </recommendedName>
</protein>
<accession>A0A388SDI3</accession>
<dbReference type="Gene3D" id="3.60.60.10">
    <property type="entry name" value="Penicillin V Acylase, Chain A"/>
    <property type="match status" value="1"/>
</dbReference>
<accession>A0A401LIN0</accession>
<dbReference type="RefSeq" id="WP_116270677.1">
    <property type="nucleotide sequence ID" value="NZ_BGZJ01000002.1"/>
</dbReference>
<dbReference type="SUPFAM" id="SSF56235">
    <property type="entry name" value="N-terminal nucleophile aminohydrolases (Ntn hydrolases)"/>
    <property type="match status" value="1"/>
</dbReference>
<dbReference type="InterPro" id="IPR005079">
    <property type="entry name" value="Peptidase_C45_hydrolase"/>
</dbReference>
<dbReference type="Proteomes" id="UP000266091">
    <property type="component" value="Unassembled WGS sequence"/>
</dbReference>
<keyword evidence="1" id="KW-0732">Signal</keyword>
<dbReference type="InterPro" id="IPR029055">
    <property type="entry name" value="Ntn_hydrolases_N"/>
</dbReference>
<dbReference type="AlphaFoldDB" id="A0A388SDI3"/>
<dbReference type="Pfam" id="PF03417">
    <property type="entry name" value="AAT"/>
    <property type="match status" value="1"/>
</dbReference>
<feature type="signal peptide" evidence="1">
    <location>
        <begin position="1"/>
        <end position="28"/>
    </location>
</feature>
<evidence type="ECO:0000256" key="1">
    <source>
        <dbReference type="SAM" id="SignalP"/>
    </source>
</evidence>
<keyword evidence="4" id="KW-1185">Reference proteome</keyword>
<dbReference type="InterPro" id="IPR047794">
    <property type="entry name" value="C45_proenzyme-like"/>
</dbReference>
<name>A0A388SDI3_9BURK</name>
<reference evidence="3 4" key="1">
    <citation type="journal article" date="2018" name="Int. J. Syst. Evol. Microbiol.">
        <title>Mesosutterella multiformis gen. nov., sp. nov., a member of the family Sutterellaceae and Sutterella megalosphaeroides sp. nov., isolated from human faeces.</title>
        <authorList>
            <person name="Sakamoto M."/>
            <person name="Ikeyama N."/>
            <person name="Kunihiro T."/>
            <person name="Iino T."/>
            <person name="Yuki M."/>
            <person name="Ohkuma M."/>
        </authorList>
    </citation>
    <scope>NUCLEOTIDE SEQUENCE [LARGE SCALE GENOMIC DNA]</scope>
    <source>
        <strain evidence="3 4">4NBBH2</strain>
    </source>
</reference>
<evidence type="ECO:0000313" key="3">
    <source>
        <dbReference type="EMBL" id="GBO94407.1"/>
    </source>
</evidence>
<comment type="caution">
    <text evidence="3">The sequence shown here is derived from an EMBL/GenBank/DDBJ whole genome shotgun (WGS) entry which is preliminary data.</text>
</comment>
<sequence length="294" mass="31743">MKIHPSAVAITAALIVASVLLAPSRAHACTLYAAAGTAVDDGGVMISKVRDWRPSEETFVRVTPKSGEGYAYVGLATGKYQNFNMGVNEKGLALGLSTAGSIPKKERLAMPHFRSKDGFTSPAYLLRHCATVEEAIRATEAYVEPVNFILADKTEAAVIEVMPGGKRTVKRIQTGTIAHTNHYIEPESEAFNQKIGKSSEVRLARIQALLADSTANGKTLTFDEFKTLGHDRNAGPDHSIWRTGSEPDGTQTVAYMAVKFPKAGGSPILHLEWRAKADDPASLQVIEEPVTFNH</sequence>
<feature type="chain" id="PRO_5030071269" description="Peptidase C45 hydrolase domain-containing protein" evidence="1">
    <location>
        <begin position="29"/>
        <end position="294"/>
    </location>
</feature>
<organism evidence="3 4">
    <name type="scientific">Mesosutterella multiformis</name>
    <dbReference type="NCBI Taxonomy" id="2259133"/>
    <lineage>
        <taxon>Bacteria</taxon>
        <taxon>Pseudomonadati</taxon>
        <taxon>Pseudomonadota</taxon>
        <taxon>Betaproteobacteria</taxon>
        <taxon>Burkholderiales</taxon>
        <taxon>Sutterellaceae</taxon>
        <taxon>Mesosutterella</taxon>
    </lineage>
</organism>
<dbReference type="NCBIfam" id="NF040521">
    <property type="entry name" value="C45_proenzyme"/>
    <property type="match status" value="1"/>
</dbReference>
<dbReference type="EMBL" id="BGZJ01000002">
    <property type="protein sequence ID" value="GBO94407.1"/>
    <property type="molecule type" value="Genomic_DNA"/>
</dbReference>
<evidence type="ECO:0000259" key="2">
    <source>
        <dbReference type="Pfam" id="PF03417"/>
    </source>
</evidence>
<feature type="domain" description="Peptidase C45 hydrolase" evidence="2">
    <location>
        <begin position="45"/>
        <end position="255"/>
    </location>
</feature>
<dbReference type="OrthoDB" id="9155544at2"/>
<proteinExistence type="predicted"/>
<evidence type="ECO:0000313" key="4">
    <source>
        <dbReference type="Proteomes" id="UP000266091"/>
    </source>
</evidence>